<feature type="region of interest" description="Disordered" evidence="1">
    <location>
        <begin position="905"/>
        <end position="1084"/>
    </location>
</feature>
<dbReference type="PANTHER" id="PTHR32428">
    <property type="entry name" value="TARGET OF RAPAMYCIN COMPLEX 2 SUBUNIT BIT61-RELATED"/>
    <property type="match status" value="1"/>
</dbReference>
<feature type="compositionally biased region" description="Low complexity" evidence="1">
    <location>
        <begin position="792"/>
        <end position="803"/>
    </location>
</feature>
<feature type="compositionally biased region" description="Basic and acidic residues" evidence="1">
    <location>
        <begin position="926"/>
        <end position="936"/>
    </location>
</feature>
<feature type="compositionally biased region" description="Polar residues" evidence="1">
    <location>
        <begin position="937"/>
        <end position="963"/>
    </location>
</feature>
<dbReference type="STRING" id="1328760.A0A165A2Y9"/>
<feature type="compositionally biased region" description="Low complexity" evidence="1">
    <location>
        <begin position="1272"/>
        <end position="1281"/>
    </location>
</feature>
<evidence type="ECO:0000313" key="3">
    <source>
        <dbReference type="Proteomes" id="UP000076632"/>
    </source>
</evidence>
<feature type="compositionally biased region" description="Low complexity" evidence="1">
    <location>
        <begin position="1040"/>
        <end position="1052"/>
    </location>
</feature>
<feature type="compositionally biased region" description="Polar residues" evidence="1">
    <location>
        <begin position="399"/>
        <end position="423"/>
    </location>
</feature>
<proteinExistence type="predicted"/>
<reference evidence="2 3" key="1">
    <citation type="journal article" date="2016" name="Fungal Biol.">
        <title>The genome of Xylona heveae provides a window into fungal endophytism.</title>
        <authorList>
            <person name="Gazis R."/>
            <person name="Kuo A."/>
            <person name="Riley R."/>
            <person name="LaButti K."/>
            <person name="Lipzen A."/>
            <person name="Lin J."/>
            <person name="Amirebrahimi M."/>
            <person name="Hesse C.N."/>
            <person name="Spatafora J.W."/>
            <person name="Henrissat B."/>
            <person name="Hainaut M."/>
            <person name="Grigoriev I.V."/>
            <person name="Hibbett D.S."/>
        </authorList>
    </citation>
    <scope>NUCLEOTIDE SEQUENCE [LARGE SCALE GENOMIC DNA]</scope>
    <source>
        <strain evidence="2 3">TC161</strain>
    </source>
</reference>
<feature type="compositionally biased region" description="Low complexity" evidence="1">
    <location>
        <begin position="205"/>
        <end position="217"/>
    </location>
</feature>
<feature type="region of interest" description="Disordered" evidence="1">
    <location>
        <begin position="734"/>
        <end position="754"/>
    </location>
</feature>
<keyword evidence="3" id="KW-1185">Reference proteome</keyword>
<feature type="compositionally biased region" description="Polar residues" evidence="1">
    <location>
        <begin position="1"/>
        <end position="56"/>
    </location>
</feature>
<accession>A0A165A2Y9</accession>
<dbReference type="GO" id="GO:0031932">
    <property type="term" value="C:TORC2 complex"/>
    <property type="evidence" value="ECO:0007669"/>
    <property type="project" value="TreeGrafter"/>
</dbReference>
<feature type="compositionally biased region" description="Basic and acidic residues" evidence="1">
    <location>
        <begin position="280"/>
        <end position="292"/>
    </location>
</feature>
<gene>
    <name evidence="2" type="ORF">L228DRAFT_250303</name>
</gene>
<feature type="compositionally biased region" description="Polar residues" evidence="1">
    <location>
        <begin position="660"/>
        <end position="678"/>
    </location>
</feature>
<feature type="region of interest" description="Disordered" evidence="1">
    <location>
        <begin position="279"/>
        <end position="433"/>
    </location>
</feature>
<feature type="region of interest" description="Disordered" evidence="1">
    <location>
        <begin position="776"/>
        <end position="832"/>
    </location>
</feature>
<feature type="compositionally biased region" description="Gly residues" evidence="1">
    <location>
        <begin position="1116"/>
        <end position="1132"/>
    </location>
</feature>
<feature type="compositionally biased region" description="Low complexity" evidence="1">
    <location>
        <begin position="57"/>
        <end position="74"/>
    </location>
</feature>
<dbReference type="InterPro" id="IPR013745">
    <property type="entry name" value="Bit61/PRR5"/>
</dbReference>
<feature type="compositionally biased region" description="Polar residues" evidence="1">
    <location>
        <begin position="489"/>
        <end position="500"/>
    </location>
</feature>
<feature type="compositionally biased region" description="Gly residues" evidence="1">
    <location>
        <begin position="1240"/>
        <end position="1252"/>
    </location>
</feature>
<feature type="compositionally biased region" description="Low complexity" evidence="1">
    <location>
        <begin position="1170"/>
        <end position="1208"/>
    </location>
</feature>
<dbReference type="RefSeq" id="XP_018185437.1">
    <property type="nucleotide sequence ID" value="XM_018333293.1"/>
</dbReference>
<protein>
    <submittedName>
        <fullName evidence="2">HbrB-domain-containing protein</fullName>
    </submittedName>
</protein>
<feature type="compositionally biased region" description="Low complexity" evidence="1">
    <location>
        <begin position="163"/>
        <end position="175"/>
    </location>
</feature>
<dbReference type="EMBL" id="KV407464">
    <property type="protein sequence ID" value="KZF19882.1"/>
    <property type="molecule type" value="Genomic_DNA"/>
</dbReference>
<feature type="compositionally biased region" description="Basic and acidic residues" evidence="1">
    <location>
        <begin position="305"/>
        <end position="316"/>
    </location>
</feature>
<feature type="compositionally biased region" description="Basic residues" evidence="1">
    <location>
        <begin position="1139"/>
        <end position="1149"/>
    </location>
</feature>
<feature type="compositionally biased region" description="Polar residues" evidence="1">
    <location>
        <begin position="986"/>
        <end position="998"/>
    </location>
</feature>
<name>A0A165A2Y9_XYLHT</name>
<dbReference type="GO" id="GO:0038203">
    <property type="term" value="P:TORC2 signaling"/>
    <property type="evidence" value="ECO:0007669"/>
    <property type="project" value="TreeGrafter"/>
</dbReference>
<feature type="region of interest" description="Disordered" evidence="1">
    <location>
        <begin position="1112"/>
        <end position="1306"/>
    </location>
</feature>
<evidence type="ECO:0000313" key="2">
    <source>
        <dbReference type="EMBL" id="KZF19882.1"/>
    </source>
</evidence>
<feature type="region of interest" description="Disordered" evidence="1">
    <location>
        <begin position="1"/>
        <end position="147"/>
    </location>
</feature>
<dbReference type="OrthoDB" id="2290221at2759"/>
<dbReference type="InParanoid" id="A0A165A2Y9"/>
<dbReference type="GeneID" id="28898430"/>
<dbReference type="PANTHER" id="PTHR32428:SF2">
    <property type="entry name" value="TARGET OF RAPAMYCIN COMPLEX 2 SUBUNIT BIT61-RELATED"/>
    <property type="match status" value="1"/>
</dbReference>
<organism evidence="2 3">
    <name type="scientific">Xylona heveae (strain CBS 132557 / TC161)</name>
    <dbReference type="NCBI Taxonomy" id="1328760"/>
    <lineage>
        <taxon>Eukaryota</taxon>
        <taxon>Fungi</taxon>
        <taxon>Dikarya</taxon>
        <taxon>Ascomycota</taxon>
        <taxon>Pezizomycotina</taxon>
        <taxon>Xylonomycetes</taxon>
        <taxon>Xylonales</taxon>
        <taxon>Xylonaceae</taxon>
        <taxon>Xylona</taxon>
    </lineage>
</organism>
<evidence type="ECO:0000256" key="1">
    <source>
        <dbReference type="SAM" id="MobiDB-lite"/>
    </source>
</evidence>
<feature type="compositionally biased region" description="Low complexity" evidence="1">
    <location>
        <begin position="1005"/>
        <end position="1021"/>
    </location>
</feature>
<feature type="compositionally biased region" description="Polar residues" evidence="1">
    <location>
        <begin position="336"/>
        <end position="366"/>
    </location>
</feature>
<feature type="compositionally biased region" description="Polar residues" evidence="1">
    <location>
        <begin position="318"/>
        <end position="329"/>
    </location>
</feature>
<dbReference type="Proteomes" id="UP000076632">
    <property type="component" value="Unassembled WGS sequence"/>
</dbReference>
<feature type="compositionally biased region" description="Low complexity" evidence="1">
    <location>
        <begin position="85"/>
        <end position="95"/>
    </location>
</feature>
<feature type="region of interest" description="Disordered" evidence="1">
    <location>
        <begin position="484"/>
        <end position="509"/>
    </location>
</feature>
<feature type="compositionally biased region" description="Basic and acidic residues" evidence="1">
    <location>
        <begin position="1065"/>
        <end position="1080"/>
    </location>
</feature>
<feature type="compositionally biased region" description="Low complexity" evidence="1">
    <location>
        <begin position="736"/>
        <end position="754"/>
    </location>
</feature>
<feature type="region of interest" description="Disordered" evidence="1">
    <location>
        <begin position="163"/>
        <end position="217"/>
    </location>
</feature>
<sequence>MNNASQPSPRLSASGLPSSRGSPAFQPSLSSQHPNVNLHQPSPLNPSVSASQYAHLQQQRRPGSRSSESSDSSQITALSIGGRPTVTATASSSSVHNPTRPSAQVIHAATHGYGDLGLRKSPRMASADHLGHRPRQHSQGFFEPSLPTASAVSGNLTASQIAAQAAMQQQQQSAQHARKRSQTVPNQQAPPPEPPTGRRKPNSPQLGQQSLQQQQGQYVQPGINTTHLHPQYQNGLLAPHTAATTAANVVFPRSAASSPGIVPPDHGQLASPVLQSAQLSEKETKQKSEKSKMKLFSKPKVIGISKDKDTDKKEKPLSSPNRLGLSNVNPIPRMASGSTINLVDSGSSTGAPSPYMLSNNASTSTLVPEKAVTAEKEKHKHNFLSRQKHRLKDDHYNLPLSSASSNSKPTDPNAPQSLYSFAPSSPGPSATAFAKSMSGLDLRHGGRALRERKKEEKASSALAAGASSSSLGLDLLRERDTSFDREWANPSSHGSTTTPSLLGPGTSGPVIDTAGLQGFGLSNMGPDDAWPFLKAKLMVIFEGEDLRMPVEDFNRLVSVHLQRCIQRRSPTTIIEDLRETLQTGFASIDQTLQHVPDDKIVPHLVETWLSLFSTILPYVQAVFLPLDLEFKGRGPLMTPREALEFWGLGAGVPTPGPANPSITAHRTSQSSGSGNTICKPNEPVNGEEHFQVLEVRRMVLISYRDTIILPRYDILKAIFSRLSLESINVGVPDDTSYSSTDSNASSPPSPSFSSSSFGYAHGAGAFDSAVGSYNSHGSGSGSGYGHQLHDPGSGLSSAGILSSPHRSRATSNTSAGAITRSRGGSGASQPPPQYAAQIVSHVAETVGRLLQCISVLAAIHSGDDAQTKMEALARELKHNWLGRARTGRNRRGFVATKVRPSPIMIQSGSFNGNGGGAVYAPGTDGMSDHHDDHADENSTSTTDNSEQDGSSYTYHIHQSNSAGTRDRGSNYATAHRRRGGSGPVTFPSTIGSTPSHDANSVDVDGASGIGSRSRTGSGTIRASRRNTRSSAYTDPSPGYRASVSSTQSQRQVQRPRDSQIGIARSHQDDNYVDGNDDRYHNHYHHPSHYSYDGTYADDYGYAYHHGPGYTSHRTTGSGGAGGGGSGGGGDGGDVSRSTSRTRRTRRRRSLSSERDGSPTPTPTRMPSLHNSTTTTSASSVSSAGQGQNSSQIPTSSPGPGPSSRTRTGTGTGTGTGTSSVSSVVFGSINAGGAASRRRGGSGGSGGSAGAGGSTASPRTFSSTPASYHRRGGSSVSSSSISSHRRASGPGPGGEASIESVRRGSML</sequence>
<feature type="compositionally biased region" description="Basic residues" evidence="1">
    <location>
        <begin position="378"/>
        <end position="390"/>
    </location>
</feature>
<feature type="region of interest" description="Disordered" evidence="1">
    <location>
        <begin position="656"/>
        <end position="683"/>
    </location>
</feature>
<dbReference type="Pfam" id="PF08539">
    <property type="entry name" value="HbrB"/>
    <property type="match status" value="1"/>
</dbReference>